<dbReference type="PANTHER" id="PTHR43197:SF1">
    <property type="entry name" value="UTP--GLUCOSE-1-PHOSPHATE URIDYLYLTRANSFERASE"/>
    <property type="match status" value="1"/>
</dbReference>
<comment type="similarity">
    <text evidence="1">Belongs to the UDPGP type 2 family.</text>
</comment>
<protein>
    <recommendedName>
        <fullName evidence="2">UTP--glucose-1-phosphate uridylyltransferase</fullName>
        <ecNumber evidence="2">2.7.7.9</ecNumber>
    </recommendedName>
</protein>
<evidence type="ECO:0000313" key="7">
    <source>
        <dbReference type="EMBL" id="SVD29525.1"/>
    </source>
</evidence>
<dbReference type="AlphaFoldDB" id="A0A382U6L8"/>
<dbReference type="InterPro" id="IPR029044">
    <property type="entry name" value="Nucleotide-diphossugar_trans"/>
</dbReference>
<gene>
    <name evidence="7" type="ORF">METZ01_LOCUS382379</name>
</gene>
<proteinExistence type="inferred from homology"/>
<keyword evidence="3" id="KW-0808">Transferase</keyword>
<keyword evidence="4" id="KW-0548">Nucleotidyltransferase</keyword>
<evidence type="ECO:0000256" key="1">
    <source>
        <dbReference type="ARBA" id="ARBA00006890"/>
    </source>
</evidence>
<comment type="catalytic activity">
    <reaction evidence="5">
        <text>alpha-D-glucose 1-phosphate + UTP + H(+) = UDP-alpha-D-glucose + diphosphate</text>
        <dbReference type="Rhea" id="RHEA:19889"/>
        <dbReference type="ChEBI" id="CHEBI:15378"/>
        <dbReference type="ChEBI" id="CHEBI:33019"/>
        <dbReference type="ChEBI" id="CHEBI:46398"/>
        <dbReference type="ChEBI" id="CHEBI:58601"/>
        <dbReference type="ChEBI" id="CHEBI:58885"/>
        <dbReference type="EC" id="2.7.7.9"/>
    </reaction>
</comment>
<reference evidence="7" key="1">
    <citation type="submission" date="2018-05" db="EMBL/GenBank/DDBJ databases">
        <authorList>
            <person name="Lanie J.A."/>
            <person name="Ng W.-L."/>
            <person name="Kazmierczak K.M."/>
            <person name="Andrzejewski T.M."/>
            <person name="Davidsen T.M."/>
            <person name="Wayne K.J."/>
            <person name="Tettelin H."/>
            <person name="Glass J.I."/>
            <person name="Rusch D."/>
            <person name="Podicherti R."/>
            <person name="Tsui H.-C.T."/>
            <person name="Winkler M.E."/>
        </authorList>
    </citation>
    <scope>NUCLEOTIDE SEQUENCE</scope>
</reference>
<dbReference type="EMBL" id="UINC01141654">
    <property type="protein sequence ID" value="SVD29525.1"/>
    <property type="molecule type" value="Genomic_DNA"/>
</dbReference>
<evidence type="ECO:0000256" key="5">
    <source>
        <dbReference type="ARBA" id="ARBA00048128"/>
    </source>
</evidence>
<feature type="domain" description="Nucleotidyl transferase" evidence="6">
    <location>
        <begin position="4"/>
        <end position="154"/>
    </location>
</feature>
<dbReference type="Pfam" id="PF00483">
    <property type="entry name" value="NTP_transferase"/>
    <property type="match status" value="1"/>
</dbReference>
<dbReference type="EC" id="2.7.7.9" evidence="2"/>
<dbReference type="InterPro" id="IPR005835">
    <property type="entry name" value="NTP_transferase_dom"/>
</dbReference>
<dbReference type="InterPro" id="IPR005771">
    <property type="entry name" value="GalU_uridylyltTrfase_bac/arc"/>
</dbReference>
<dbReference type="SUPFAM" id="SSF53448">
    <property type="entry name" value="Nucleotide-diphospho-sugar transferases"/>
    <property type="match status" value="1"/>
</dbReference>
<organism evidence="7">
    <name type="scientific">marine metagenome</name>
    <dbReference type="NCBI Taxonomy" id="408172"/>
    <lineage>
        <taxon>unclassified sequences</taxon>
        <taxon>metagenomes</taxon>
        <taxon>ecological metagenomes</taxon>
    </lineage>
</organism>
<accession>A0A382U6L8</accession>
<evidence type="ECO:0000256" key="4">
    <source>
        <dbReference type="ARBA" id="ARBA00022695"/>
    </source>
</evidence>
<dbReference type="PANTHER" id="PTHR43197">
    <property type="entry name" value="UTP--GLUCOSE-1-PHOSPHATE URIDYLYLTRANSFERASE"/>
    <property type="match status" value="1"/>
</dbReference>
<dbReference type="Gene3D" id="3.90.550.10">
    <property type="entry name" value="Spore Coat Polysaccharide Biosynthesis Protein SpsA, Chain A"/>
    <property type="match status" value="1"/>
</dbReference>
<dbReference type="GO" id="GO:0006011">
    <property type="term" value="P:UDP-alpha-D-glucose metabolic process"/>
    <property type="evidence" value="ECO:0007669"/>
    <property type="project" value="InterPro"/>
</dbReference>
<sequence length="156" mass="17199">MIHKAVVPVAGLGTRLLPLTKSLPKEMLPVGRKPTLHHVVDELTEAGIDEILFITSRYKRSIEDYFDPDPALEEKLIASNRADLANDLRFPGVSFTMIRQSTPAGNGDAVRLARSFVGSDHAVMAWGDAIIRCPAGRNVVQRMIETHQRNNAVCTI</sequence>
<feature type="non-terminal residue" evidence="7">
    <location>
        <position position="156"/>
    </location>
</feature>
<evidence type="ECO:0000259" key="6">
    <source>
        <dbReference type="Pfam" id="PF00483"/>
    </source>
</evidence>
<dbReference type="GO" id="GO:0003983">
    <property type="term" value="F:UTP:glucose-1-phosphate uridylyltransferase activity"/>
    <property type="evidence" value="ECO:0007669"/>
    <property type="project" value="UniProtKB-EC"/>
</dbReference>
<evidence type="ECO:0000256" key="3">
    <source>
        <dbReference type="ARBA" id="ARBA00022679"/>
    </source>
</evidence>
<feature type="non-terminal residue" evidence="7">
    <location>
        <position position="1"/>
    </location>
</feature>
<name>A0A382U6L8_9ZZZZ</name>
<evidence type="ECO:0000256" key="2">
    <source>
        <dbReference type="ARBA" id="ARBA00012415"/>
    </source>
</evidence>